<gene>
    <name evidence="1" type="ORF">AVEN_269900_1</name>
</gene>
<dbReference type="EMBL" id="BGPR01002571">
    <property type="protein sequence ID" value="GBM75675.1"/>
    <property type="molecule type" value="Genomic_DNA"/>
</dbReference>
<dbReference type="Proteomes" id="UP000499080">
    <property type="component" value="Unassembled WGS sequence"/>
</dbReference>
<name>A0A4Y2IDH8_ARAVE</name>
<proteinExistence type="predicted"/>
<protein>
    <submittedName>
        <fullName evidence="1">Uncharacterized protein</fullName>
    </submittedName>
</protein>
<accession>A0A4Y2IDH8</accession>
<dbReference type="AlphaFoldDB" id="A0A4Y2IDH8"/>
<organism evidence="1 2">
    <name type="scientific">Araneus ventricosus</name>
    <name type="common">Orbweaver spider</name>
    <name type="synonym">Epeira ventricosa</name>
    <dbReference type="NCBI Taxonomy" id="182803"/>
    <lineage>
        <taxon>Eukaryota</taxon>
        <taxon>Metazoa</taxon>
        <taxon>Ecdysozoa</taxon>
        <taxon>Arthropoda</taxon>
        <taxon>Chelicerata</taxon>
        <taxon>Arachnida</taxon>
        <taxon>Araneae</taxon>
        <taxon>Araneomorphae</taxon>
        <taxon>Entelegynae</taxon>
        <taxon>Araneoidea</taxon>
        <taxon>Araneidae</taxon>
        <taxon>Araneus</taxon>
    </lineage>
</organism>
<evidence type="ECO:0000313" key="2">
    <source>
        <dbReference type="Proteomes" id="UP000499080"/>
    </source>
</evidence>
<comment type="caution">
    <text evidence="1">The sequence shown here is derived from an EMBL/GenBank/DDBJ whole genome shotgun (WGS) entry which is preliminary data.</text>
</comment>
<evidence type="ECO:0000313" key="1">
    <source>
        <dbReference type="EMBL" id="GBM75675.1"/>
    </source>
</evidence>
<keyword evidence="2" id="KW-1185">Reference proteome</keyword>
<reference evidence="1 2" key="1">
    <citation type="journal article" date="2019" name="Sci. Rep.">
        <title>Orb-weaving spider Araneus ventricosus genome elucidates the spidroin gene catalogue.</title>
        <authorList>
            <person name="Kono N."/>
            <person name="Nakamura H."/>
            <person name="Ohtoshi R."/>
            <person name="Moran D.A.P."/>
            <person name="Shinohara A."/>
            <person name="Yoshida Y."/>
            <person name="Fujiwara M."/>
            <person name="Mori M."/>
            <person name="Tomita M."/>
            <person name="Arakawa K."/>
        </authorList>
    </citation>
    <scope>NUCLEOTIDE SEQUENCE [LARGE SCALE GENOMIC DNA]</scope>
</reference>
<sequence>MSNVGKRKAFSIGAEKYGVNAFSQNEIEHFECCDEDIISNGELSEEYIVALVNEQKQLYCSLQIWRKNKTNQGLQLQMRKRFEHFFCHRKHRRTCCGPVDKNSG</sequence>